<dbReference type="GO" id="GO:0005524">
    <property type="term" value="F:ATP binding"/>
    <property type="evidence" value="ECO:0007669"/>
    <property type="project" value="InterPro"/>
</dbReference>
<dbReference type="RefSeq" id="WP_183346489.1">
    <property type="nucleotide sequence ID" value="NZ_BLXY01000002.1"/>
</dbReference>
<evidence type="ECO:0000256" key="2">
    <source>
        <dbReference type="ARBA" id="ARBA00022553"/>
    </source>
</evidence>
<evidence type="ECO:0000256" key="3">
    <source>
        <dbReference type="ARBA" id="ARBA00022679"/>
    </source>
</evidence>
<dbReference type="GO" id="GO:0004674">
    <property type="term" value="F:protein serine/threonine kinase activity"/>
    <property type="evidence" value="ECO:0007669"/>
    <property type="project" value="UniProtKB-EC"/>
</dbReference>
<dbReference type="Proteomes" id="UP000568888">
    <property type="component" value="Unassembled WGS sequence"/>
</dbReference>
<protein>
    <recommendedName>
        <fullName evidence="1">non-specific serine/threonine protein kinase</fullName>
        <ecNumber evidence="1">2.7.11.1</ecNumber>
    </recommendedName>
</protein>
<dbReference type="InterPro" id="IPR027417">
    <property type="entry name" value="P-loop_NTPase"/>
</dbReference>
<dbReference type="SUPFAM" id="SSF52540">
    <property type="entry name" value="P-loop containing nucleoside triphosphate hydrolases"/>
    <property type="match status" value="2"/>
</dbReference>
<dbReference type="InterPro" id="IPR051347">
    <property type="entry name" value="Circadian_clock_KaiC-rel"/>
</dbReference>
<evidence type="ECO:0000313" key="9">
    <source>
        <dbReference type="Proteomes" id="UP000568888"/>
    </source>
</evidence>
<evidence type="ECO:0000256" key="4">
    <source>
        <dbReference type="ARBA" id="ARBA00022737"/>
    </source>
</evidence>
<dbReference type="Pfam" id="PF06745">
    <property type="entry name" value="ATPase"/>
    <property type="match status" value="2"/>
</dbReference>
<evidence type="ECO:0000256" key="5">
    <source>
        <dbReference type="ARBA" id="ARBA00022777"/>
    </source>
</evidence>
<keyword evidence="6" id="KW-0378">Hydrolase</keyword>
<evidence type="ECO:0000256" key="1">
    <source>
        <dbReference type="ARBA" id="ARBA00012513"/>
    </source>
</evidence>
<name>A0A6V8MU02_9BACT</name>
<sequence length="490" mass="53699">MGENISSEVVSTGVPGLDDILHGGLTAGMMHLLSGGPGTGKTTFSLQFIAEGIRRGEQCLYITVGGAGDELVALAKAGDINLDPAFFAIYSAKITEEILQGPEQRIFHSAEMEPAAVLKDLVAKIRRVKPKRLVIDSLSDLRLLTEDYIMYRRLVLSLRQELEGGGSTVLLTYNINVERTDVDMHLETICHGVIYLEQVVLGFGPTRRRLLVLKIRGRTYRSGWHDFRIVTGGIRVFPTLIAGEHRRPPKRGLISSCNAQLDLLFGGGLDKGSVVAIIGSSGTGKTTVASQYVVAAAKNAEHVAVYLFDETEESYRKRAEGMGLAVEETVDKGVIALSHVDIAEFSIGEFSAKLRQEVEERDARLLVIDTLSGYANSMPDQDYLAIHLHELLTYLSHMGVTTLLIVEQEGFFGKEPLELKGVSYLADTILLLRFFEHRGEVRRAISVVKKRGYDHEKTIRELTISGKGLSIGEPLVEMQGVLTGVPNLAV</sequence>
<evidence type="ECO:0000259" key="7">
    <source>
        <dbReference type="PROSITE" id="PS51146"/>
    </source>
</evidence>
<comment type="caution">
    <text evidence="8">The sequence shown here is derived from an EMBL/GenBank/DDBJ whole genome shotgun (WGS) entry which is preliminary data.</text>
</comment>
<evidence type="ECO:0000313" key="8">
    <source>
        <dbReference type="EMBL" id="GFO63646.1"/>
    </source>
</evidence>
<proteinExistence type="predicted"/>
<dbReference type="PANTHER" id="PTHR42926">
    <property type="match status" value="1"/>
</dbReference>
<dbReference type="PIRSF" id="PIRSF039117">
    <property type="entry name" value="KaiC"/>
    <property type="match status" value="1"/>
</dbReference>
<dbReference type="EC" id="2.7.11.1" evidence="1"/>
<dbReference type="PROSITE" id="PS51146">
    <property type="entry name" value="KAIC"/>
    <property type="match status" value="2"/>
</dbReference>
<dbReference type="EMBL" id="BLXY01000002">
    <property type="protein sequence ID" value="GFO63646.1"/>
    <property type="molecule type" value="Genomic_DNA"/>
</dbReference>
<dbReference type="InterPro" id="IPR014774">
    <property type="entry name" value="KaiC-like_dom"/>
</dbReference>
<organism evidence="8 9">
    <name type="scientific">Geomonas paludis</name>
    <dbReference type="NCBI Taxonomy" id="2740185"/>
    <lineage>
        <taxon>Bacteria</taxon>
        <taxon>Pseudomonadati</taxon>
        <taxon>Thermodesulfobacteriota</taxon>
        <taxon>Desulfuromonadia</taxon>
        <taxon>Geobacterales</taxon>
        <taxon>Geobacteraceae</taxon>
        <taxon>Geomonas</taxon>
    </lineage>
</organism>
<dbReference type="InterPro" id="IPR003593">
    <property type="entry name" value="AAA+_ATPase"/>
</dbReference>
<dbReference type="PANTHER" id="PTHR42926:SF1">
    <property type="entry name" value="CIRCADIAN CLOCK OSCILLATOR PROTEIN KAIC 1"/>
    <property type="match status" value="1"/>
</dbReference>
<dbReference type="Gene3D" id="3.40.50.300">
    <property type="entry name" value="P-loop containing nucleotide triphosphate hydrolases"/>
    <property type="match status" value="2"/>
</dbReference>
<keyword evidence="4" id="KW-0677">Repeat</keyword>
<dbReference type="InterPro" id="IPR010624">
    <property type="entry name" value="KaiC_dom"/>
</dbReference>
<keyword evidence="3" id="KW-0808">Transferase</keyword>
<gene>
    <name evidence="8" type="ORF">GMPD_15650</name>
</gene>
<accession>A0A6V8MU02</accession>
<feature type="domain" description="KaiC" evidence="7">
    <location>
        <begin position="8"/>
        <end position="250"/>
    </location>
</feature>
<dbReference type="SMART" id="SM00382">
    <property type="entry name" value="AAA"/>
    <property type="match status" value="2"/>
</dbReference>
<feature type="domain" description="KaiC" evidence="7">
    <location>
        <begin position="252"/>
        <end position="485"/>
    </location>
</feature>
<dbReference type="GO" id="GO:0016787">
    <property type="term" value="F:hydrolase activity"/>
    <property type="evidence" value="ECO:0007669"/>
    <property type="project" value="UniProtKB-KW"/>
</dbReference>
<evidence type="ECO:0000256" key="6">
    <source>
        <dbReference type="ARBA" id="ARBA00022801"/>
    </source>
</evidence>
<keyword evidence="2" id="KW-0597">Phosphoprotein</keyword>
<reference evidence="9" key="1">
    <citation type="submission" date="2020-06" db="EMBL/GenBank/DDBJ databases">
        <title>Draft genomic sequecing of Geomonas sp. Red736.</title>
        <authorList>
            <person name="Itoh H."/>
            <person name="Xu Z.X."/>
            <person name="Ushijima N."/>
            <person name="Masuda Y."/>
            <person name="Shiratori Y."/>
            <person name="Senoo K."/>
        </authorList>
    </citation>
    <scope>NUCLEOTIDE SEQUENCE [LARGE SCALE GENOMIC DNA]</scope>
    <source>
        <strain evidence="9">Red736</strain>
    </source>
</reference>
<dbReference type="AlphaFoldDB" id="A0A6V8MU02"/>
<keyword evidence="5" id="KW-0418">Kinase</keyword>
<dbReference type="InterPro" id="IPR030665">
    <property type="entry name" value="KaiC"/>
</dbReference>